<dbReference type="EMBL" id="CAXDID020000041">
    <property type="protein sequence ID" value="CAL6000567.1"/>
    <property type="molecule type" value="Genomic_DNA"/>
</dbReference>
<evidence type="ECO:0000313" key="2">
    <source>
        <dbReference type="Proteomes" id="UP001642409"/>
    </source>
</evidence>
<evidence type="ECO:0000313" key="1">
    <source>
        <dbReference type="EMBL" id="CAL6000567.1"/>
    </source>
</evidence>
<sequence length="115" mass="12904">MKAAALWICGHSDERLVQISPSLPTSFLMSSAVEQLNSDLHSVQVLQKEMSIYGLPTQFGHKIVAQISGKPQEIEAYLKKIANNWTEFLMNPFVDMKNAEAFAGKVQEFVRTQGY</sequence>
<reference evidence="1 2" key="1">
    <citation type="submission" date="2024-07" db="EMBL/GenBank/DDBJ databases">
        <authorList>
            <person name="Akdeniz Z."/>
        </authorList>
    </citation>
    <scope>NUCLEOTIDE SEQUENCE [LARGE SCALE GENOMIC DNA]</scope>
</reference>
<dbReference type="InterPro" id="IPR011012">
    <property type="entry name" value="Longin-like_dom_sf"/>
</dbReference>
<protein>
    <submittedName>
        <fullName evidence="1">Longin-like_domain superfamily</fullName>
    </submittedName>
</protein>
<dbReference type="SUPFAM" id="SSF64356">
    <property type="entry name" value="SNARE-like"/>
    <property type="match status" value="1"/>
</dbReference>
<keyword evidence="2" id="KW-1185">Reference proteome</keyword>
<comment type="caution">
    <text evidence="1">The sequence shown here is derived from an EMBL/GenBank/DDBJ whole genome shotgun (WGS) entry which is preliminary data.</text>
</comment>
<gene>
    <name evidence="1" type="ORF">HINF_LOCUS16762</name>
</gene>
<accession>A0ABP1HRA2</accession>
<organism evidence="1 2">
    <name type="scientific">Hexamita inflata</name>
    <dbReference type="NCBI Taxonomy" id="28002"/>
    <lineage>
        <taxon>Eukaryota</taxon>
        <taxon>Metamonada</taxon>
        <taxon>Diplomonadida</taxon>
        <taxon>Hexamitidae</taxon>
        <taxon>Hexamitinae</taxon>
        <taxon>Hexamita</taxon>
    </lineage>
</organism>
<dbReference type="Gene3D" id="3.30.450.70">
    <property type="match status" value="1"/>
</dbReference>
<dbReference type="Proteomes" id="UP001642409">
    <property type="component" value="Unassembled WGS sequence"/>
</dbReference>
<name>A0ABP1HRA2_9EUKA</name>
<proteinExistence type="predicted"/>